<organism evidence="1 2">
    <name type="scientific">Plakobranchus ocellatus</name>
    <dbReference type="NCBI Taxonomy" id="259542"/>
    <lineage>
        <taxon>Eukaryota</taxon>
        <taxon>Metazoa</taxon>
        <taxon>Spiralia</taxon>
        <taxon>Lophotrochozoa</taxon>
        <taxon>Mollusca</taxon>
        <taxon>Gastropoda</taxon>
        <taxon>Heterobranchia</taxon>
        <taxon>Euthyneura</taxon>
        <taxon>Panpulmonata</taxon>
        <taxon>Sacoglossa</taxon>
        <taxon>Placobranchoidea</taxon>
        <taxon>Plakobranchidae</taxon>
        <taxon>Plakobranchus</taxon>
    </lineage>
</organism>
<gene>
    <name evidence="1" type="ORF">PoB_000230000</name>
</gene>
<comment type="caution">
    <text evidence="1">The sequence shown here is derived from an EMBL/GenBank/DDBJ whole genome shotgun (WGS) entry which is preliminary data.</text>
</comment>
<sequence>MRVSWTDRKTTEEVLQLAGMKRSMMKTIIEKQLKFLGHINRENGCKRSYSVEKLKVKQEKIMFCGKKMKEKEAGVDKEHHNYTSSLNAFAIKKQMPNNRFIQLAGDRVEWRTMIVDACTRPNT</sequence>
<protein>
    <submittedName>
        <fullName evidence="1">Uncharacterized protein</fullName>
    </submittedName>
</protein>
<keyword evidence="2" id="KW-1185">Reference proteome</keyword>
<dbReference type="AlphaFoldDB" id="A0AAV3XYS7"/>
<evidence type="ECO:0000313" key="2">
    <source>
        <dbReference type="Proteomes" id="UP000735302"/>
    </source>
</evidence>
<proteinExistence type="predicted"/>
<name>A0AAV3XYS7_9GAST</name>
<dbReference type="EMBL" id="BLXT01000298">
    <property type="protein sequence ID" value="GFN75794.1"/>
    <property type="molecule type" value="Genomic_DNA"/>
</dbReference>
<dbReference type="Proteomes" id="UP000735302">
    <property type="component" value="Unassembled WGS sequence"/>
</dbReference>
<reference evidence="1 2" key="1">
    <citation type="journal article" date="2021" name="Elife">
        <title>Chloroplast acquisition without the gene transfer in kleptoplastic sea slugs, Plakobranchus ocellatus.</title>
        <authorList>
            <person name="Maeda T."/>
            <person name="Takahashi S."/>
            <person name="Yoshida T."/>
            <person name="Shimamura S."/>
            <person name="Takaki Y."/>
            <person name="Nagai Y."/>
            <person name="Toyoda A."/>
            <person name="Suzuki Y."/>
            <person name="Arimoto A."/>
            <person name="Ishii H."/>
            <person name="Satoh N."/>
            <person name="Nishiyama T."/>
            <person name="Hasebe M."/>
            <person name="Maruyama T."/>
            <person name="Minagawa J."/>
            <person name="Obokata J."/>
            <person name="Shigenobu S."/>
        </authorList>
    </citation>
    <scope>NUCLEOTIDE SEQUENCE [LARGE SCALE GENOMIC DNA]</scope>
</reference>
<evidence type="ECO:0000313" key="1">
    <source>
        <dbReference type="EMBL" id="GFN75794.1"/>
    </source>
</evidence>
<accession>A0AAV3XYS7</accession>